<evidence type="ECO:0000313" key="1">
    <source>
        <dbReference type="EMBL" id="MYD90496.1"/>
    </source>
</evidence>
<name>A0A6B1DU34_9CHLR</name>
<gene>
    <name evidence="1" type="ORF">F4Y08_09210</name>
</gene>
<reference evidence="1" key="1">
    <citation type="submission" date="2019-09" db="EMBL/GenBank/DDBJ databases">
        <title>Characterisation of the sponge microbiome using genome-centric metagenomics.</title>
        <authorList>
            <person name="Engelberts J.P."/>
            <person name="Robbins S.J."/>
            <person name="De Goeij J.M."/>
            <person name="Aranda M."/>
            <person name="Bell S.C."/>
            <person name="Webster N.S."/>
        </authorList>
    </citation>
    <scope>NUCLEOTIDE SEQUENCE</scope>
    <source>
        <strain evidence="1">SB0662_bin_9</strain>
    </source>
</reference>
<comment type="caution">
    <text evidence="1">The sequence shown here is derived from an EMBL/GenBank/DDBJ whole genome shotgun (WGS) entry which is preliminary data.</text>
</comment>
<accession>A0A6B1DU34</accession>
<proteinExistence type="predicted"/>
<protein>
    <submittedName>
        <fullName evidence="1">Uncharacterized protein</fullName>
    </submittedName>
</protein>
<sequence>MHRRDYGDLPTELATLLSGFAGVRLNGHDQCLNVLQTVFAALGGLDVRAEPKEKPEVGRIWCCATLNMPVQSS</sequence>
<organism evidence="1">
    <name type="scientific">Caldilineaceae bacterium SB0662_bin_9</name>
    <dbReference type="NCBI Taxonomy" id="2605258"/>
    <lineage>
        <taxon>Bacteria</taxon>
        <taxon>Bacillati</taxon>
        <taxon>Chloroflexota</taxon>
        <taxon>Caldilineae</taxon>
        <taxon>Caldilineales</taxon>
        <taxon>Caldilineaceae</taxon>
    </lineage>
</organism>
<dbReference type="AlphaFoldDB" id="A0A6B1DU34"/>
<dbReference type="EMBL" id="VXPY01000063">
    <property type="protein sequence ID" value="MYD90496.1"/>
    <property type="molecule type" value="Genomic_DNA"/>
</dbReference>